<keyword evidence="2" id="KW-1185">Reference proteome</keyword>
<accession>A0AAV4PU66</accession>
<comment type="caution">
    <text evidence="1">The sequence shown here is derived from an EMBL/GenBank/DDBJ whole genome shotgun (WGS) entry which is preliminary data.</text>
</comment>
<reference evidence="1 2" key="1">
    <citation type="submission" date="2021-06" db="EMBL/GenBank/DDBJ databases">
        <title>Caerostris darwini draft genome.</title>
        <authorList>
            <person name="Kono N."/>
            <person name="Arakawa K."/>
        </authorList>
    </citation>
    <scope>NUCLEOTIDE SEQUENCE [LARGE SCALE GENOMIC DNA]</scope>
</reference>
<evidence type="ECO:0000313" key="2">
    <source>
        <dbReference type="Proteomes" id="UP001054837"/>
    </source>
</evidence>
<protein>
    <submittedName>
        <fullName evidence="1">Uncharacterized protein</fullName>
    </submittedName>
</protein>
<dbReference type="Proteomes" id="UP001054837">
    <property type="component" value="Unassembled WGS sequence"/>
</dbReference>
<dbReference type="EMBL" id="BPLQ01003353">
    <property type="protein sequence ID" value="GIX99885.1"/>
    <property type="molecule type" value="Genomic_DNA"/>
</dbReference>
<sequence>MPPQIIRLIFPFRYNKHHVLAGSRRHSLPKEFFPSLRRPSHSSEHAQGRNFTDMVQESMDVVNGMAEIGEDMQKAYSWEYEL</sequence>
<organism evidence="1 2">
    <name type="scientific">Caerostris darwini</name>
    <dbReference type="NCBI Taxonomy" id="1538125"/>
    <lineage>
        <taxon>Eukaryota</taxon>
        <taxon>Metazoa</taxon>
        <taxon>Ecdysozoa</taxon>
        <taxon>Arthropoda</taxon>
        <taxon>Chelicerata</taxon>
        <taxon>Arachnida</taxon>
        <taxon>Araneae</taxon>
        <taxon>Araneomorphae</taxon>
        <taxon>Entelegynae</taxon>
        <taxon>Araneoidea</taxon>
        <taxon>Araneidae</taxon>
        <taxon>Caerostris</taxon>
    </lineage>
</organism>
<name>A0AAV4PU66_9ARAC</name>
<dbReference type="AlphaFoldDB" id="A0AAV4PU66"/>
<gene>
    <name evidence="1" type="ORF">CDAR_238871</name>
</gene>
<evidence type="ECO:0000313" key="1">
    <source>
        <dbReference type="EMBL" id="GIX99885.1"/>
    </source>
</evidence>
<proteinExistence type="predicted"/>